<organism evidence="1 2">
    <name type="scientific">Persicobacter diffluens</name>
    <dbReference type="NCBI Taxonomy" id="981"/>
    <lineage>
        <taxon>Bacteria</taxon>
        <taxon>Pseudomonadati</taxon>
        <taxon>Bacteroidota</taxon>
        <taxon>Cytophagia</taxon>
        <taxon>Cytophagales</taxon>
        <taxon>Persicobacteraceae</taxon>
        <taxon>Persicobacter</taxon>
    </lineage>
</organism>
<sequence length="48" mass="5469">MSTSSNTKIDQYLAEIRKNLSEESLRIVAEKSRKAGINKTIKTFQNLL</sequence>
<keyword evidence="2" id="KW-1185">Reference proteome</keyword>
<protein>
    <submittedName>
        <fullName evidence="1">Uncharacterized protein</fullName>
    </submittedName>
</protein>
<gene>
    <name evidence="1" type="ORF">PEDI_54510</name>
</gene>
<dbReference type="AlphaFoldDB" id="A0AAN5AMX6"/>
<dbReference type="Proteomes" id="UP001310022">
    <property type="component" value="Unassembled WGS sequence"/>
</dbReference>
<accession>A0AAN5AMX6</accession>
<reference evidence="1 2" key="1">
    <citation type="submission" date="2021-12" db="EMBL/GenBank/DDBJ databases">
        <title>Genome sequencing of bacteria with rrn-lacking chromosome and rrn-plasmid.</title>
        <authorList>
            <person name="Anda M."/>
            <person name="Iwasaki W."/>
        </authorList>
    </citation>
    <scope>NUCLEOTIDE SEQUENCE [LARGE SCALE GENOMIC DNA]</scope>
    <source>
        <strain evidence="1 2">NBRC 15940</strain>
    </source>
</reference>
<comment type="caution">
    <text evidence="1">The sequence shown here is derived from an EMBL/GenBank/DDBJ whole genome shotgun (WGS) entry which is preliminary data.</text>
</comment>
<evidence type="ECO:0000313" key="1">
    <source>
        <dbReference type="EMBL" id="GJM64899.1"/>
    </source>
</evidence>
<name>A0AAN5AMX6_9BACT</name>
<proteinExistence type="predicted"/>
<dbReference type="EMBL" id="BQKE01000008">
    <property type="protein sequence ID" value="GJM64899.1"/>
    <property type="molecule type" value="Genomic_DNA"/>
</dbReference>
<evidence type="ECO:0000313" key="2">
    <source>
        <dbReference type="Proteomes" id="UP001310022"/>
    </source>
</evidence>
<dbReference type="RefSeq" id="WP_338239950.1">
    <property type="nucleotide sequence ID" value="NZ_BQKE01000008.1"/>
</dbReference>